<dbReference type="Gramene" id="KFK28533">
    <property type="protein sequence ID" value="KFK28533"/>
    <property type="gene ID" value="AALP_AA7G009000"/>
</dbReference>
<evidence type="ECO:0000313" key="3">
    <source>
        <dbReference type="Proteomes" id="UP000029120"/>
    </source>
</evidence>
<accession>A0A087GF81</accession>
<feature type="compositionally biased region" description="Polar residues" evidence="1">
    <location>
        <begin position="18"/>
        <end position="27"/>
    </location>
</feature>
<keyword evidence="3" id="KW-1185">Reference proteome</keyword>
<dbReference type="Proteomes" id="UP000029120">
    <property type="component" value="Chromosome 7"/>
</dbReference>
<name>A0A087GF81_ARAAL</name>
<sequence length="89" mass="9897">MMMSTSVAKLHHRRHSPESTTDLNDTRSGWIPVRSRRLHTLAPVSRSIHNLPRPSGHHRLHLIVIGTLTGTVTAGKVPPVKLLPTKSFL</sequence>
<evidence type="ECO:0000313" key="2">
    <source>
        <dbReference type="EMBL" id="KFK28533.1"/>
    </source>
</evidence>
<organism evidence="2 3">
    <name type="scientific">Arabis alpina</name>
    <name type="common">Alpine rock-cress</name>
    <dbReference type="NCBI Taxonomy" id="50452"/>
    <lineage>
        <taxon>Eukaryota</taxon>
        <taxon>Viridiplantae</taxon>
        <taxon>Streptophyta</taxon>
        <taxon>Embryophyta</taxon>
        <taxon>Tracheophyta</taxon>
        <taxon>Spermatophyta</taxon>
        <taxon>Magnoliopsida</taxon>
        <taxon>eudicotyledons</taxon>
        <taxon>Gunneridae</taxon>
        <taxon>Pentapetalae</taxon>
        <taxon>rosids</taxon>
        <taxon>malvids</taxon>
        <taxon>Brassicales</taxon>
        <taxon>Brassicaceae</taxon>
        <taxon>Arabideae</taxon>
        <taxon>Arabis</taxon>
    </lineage>
</organism>
<evidence type="ECO:0000256" key="1">
    <source>
        <dbReference type="SAM" id="MobiDB-lite"/>
    </source>
</evidence>
<reference evidence="3" key="1">
    <citation type="journal article" date="2015" name="Nat. Plants">
        <title>Genome expansion of Arabis alpina linked with retrotransposition and reduced symmetric DNA methylation.</title>
        <authorList>
            <person name="Willing E.M."/>
            <person name="Rawat V."/>
            <person name="Mandakova T."/>
            <person name="Maumus F."/>
            <person name="James G.V."/>
            <person name="Nordstroem K.J."/>
            <person name="Becker C."/>
            <person name="Warthmann N."/>
            <person name="Chica C."/>
            <person name="Szarzynska B."/>
            <person name="Zytnicki M."/>
            <person name="Albani M.C."/>
            <person name="Kiefer C."/>
            <person name="Bergonzi S."/>
            <person name="Castaings L."/>
            <person name="Mateos J.L."/>
            <person name="Berns M.C."/>
            <person name="Bujdoso N."/>
            <person name="Piofczyk T."/>
            <person name="de Lorenzo L."/>
            <person name="Barrero-Sicilia C."/>
            <person name="Mateos I."/>
            <person name="Piednoel M."/>
            <person name="Hagmann J."/>
            <person name="Chen-Min-Tao R."/>
            <person name="Iglesias-Fernandez R."/>
            <person name="Schuster S.C."/>
            <person name="Alonso-Blanco C."/>
            <person name="Roudier F."/>
            <person name="Carbonero P."/>
            <person name="Paz-Ares J."/>
            <person name="Davis S.J."/>
            <person name="Pecinka A."/>
            <person name="Quesneville H."/>
            <person name="Colot V."/>
            <person name="Lysak M.A."/>
            <person name="Weigel D."/>
            <person name="Coupland G."/>
            <person name="Schneeberger K."/>
        </authorList>
    </citation>
    <scope>NUCLEOTIDE SEQUENCE [LARGE SCALE GENOMIC DNA]</scope>
    <source>
        <strain evidence="3">cv. Pajares</strain>
    </source>
</reference>
<gene>
    <name evidence="2" type="ordered locus">AALP_Aa7g009000</name>
</gene>
<dbReference type="AlphaFoldDB" id="A0A087GF81"/>
<protein>
    <submittedName>
        <fullName evidence="2">Uncharacterized protein</fullName>
    </submittedName>
</protein>
<dbReference type="EMBL" id="CM002875">
    <property type="protein sequence ID" value="KFK28533.1"/>
    <property type="molecule type" value="Genomic_DNA"/>
</dbReference>
<proteinExistence type="predicted"/>
<feature type="region of interest" description="Disordered" evidence="1">
    <location>
        <begin position="1"/>
        <end position="28"/>
    </location>
</feature>